<evidence type="ECO:0000259" key="8">
    <source>
        <dbReference type="Pfam" id="PF19088"/>
    </source>
</evidence>
<dbReference type="CDD" id="cd05402">
    <property type="entry name" value="NT_PAP_TUTase"/>
    <property type="match status" value="1"/>
</dbReference>
<evidence type="ECO:0000256" key="5">
    <source>
        <dbReference type="ARBA" id="ARBA00022842"/>
    </source>
</evidence>
<evidence type="ECO:0000313" key="11">
    <source>
        <dbReference type="Proteomes" id="UP000663852"/>
    </source>
</evidence>
<sequence>MMSSPSEINTNNYGVLLYPIQQPISNFPINDPHHQWQFNYYNQHPPLTQSIPVIREPSIVIPTPSSIPISVPNEASNIPHHHTDMRNENERPVSAQPKQSQSKVKNTTSQDSTNKKKKPLTVLRELSTEHLGAIKATFERALHEHCLPKTDHEQHMIIYNRLREIILSERPDARIILYGPSSCECCLKEENTIEIDIEFKETLPYETLKELLEIVRRSVHFKNVHLNTDCDPLSVDLSVINSNILVRLTANNTRAVRLSQIIQIYTKFDERVLPLLRLFRILAKICNTDKPDLGTFHPMVFDFLAIYFLQQLDPCVVPCLHEYVYGIEKVPFILNNDQYPDFFQKCNAYVDQWKSKNSASTELLFLQLLSFYTEKFHKKRFIVCIQTRMPVKKIARQIHNQKLFCLDPTSLSRNLCYTMKANRSFQYFQHTLKTALNYFCQQRKDVDGADIPPKELLRAIEKSYSLLIEHFPKENSYWDRVQQEDIREDYKRRFDHIEHSLHEPNDKEKVSSTNNPVEEDQSFKSELESSYGEKLLSLKDLCIDLNRTQKEILCKEYEQQVKLFNAAILQIVNNIKSITEPTTLLYDMQAQNFGARQGAPPVCTICHESDHTKSDCPELILPEMVNCPANSREWLDTLSRICQQVTGQCKPTKQDAKNRQDILNYLQTEFRKSYPSCSVHAYGSSLNGFGLRQSDLDICVLLTDNYEELDIGILEKLFQIMRSTPHVFRDVEFVRDTRVPIIRSIHSPLNIEIDVTLHNVFAMENTRLLRVYSMIDSRVPQLGYMVKHLVKICDIGDAKFGTLSSYAYIIMLIHFLQQIQPPVLPVLQQLSDKNSKENIVIRDGNRWNVYFYDNISNLRQVWINKYGPNTLTTGELWIAFLRYYADQFDYEKHVVAIRQIEPLTRDEKGWFHRTIAIEDPFILTHNLAERLSLQKWTFIRRVFIRAKIQFSTQLNDTTIHQYKLGWIQKYLFDVNFLCPERIYKPVEKSANKNNKKAKKVEQSNKPLRPLMGIDRNLTVGIPNQSAAARSTAQ</sequence>
<dbReference type="Gene3D" id="1.10.1410.10">
    <property type="match status" value="2"/>
</dbReference>
<feature type="compositionally biased region" description="Basic and acidic residues" evidence="6">
    <location>
        <begin position="81"/>
        <end position="91"/>
    </location>
</feature>
<proteinExistence type="predicted"/>
<comment type="caution">
    <text evidence="10">The sequence shown here is derived from an EMBL/GenBank/DDBJ whole genome shotgun (WGS) entry which is preliminary data.</text>
</comment>
<organism evidence="10 11">
    <name type="scientific">Adineta ricciae</name>
    <name type="common">Rotifer</name>
    <dbReference type="NCBI Taxonomy" id="249248"/>
    <lineage>
        <taxon>Eukaryota</taxon>
        <taxon>Metazoa</taxon>
        <taxon>Spiralia</taxon>
        <taxon>Gnathifera</taxon>
        <taxon>Rotifera</taxon>
        <taxon>Eurotatoria</taxon>
        <taxon>Bdelloidea</taxon>
        <taxon>Adinetida</taxon>
        <taxon>Adinetidae</taxon>
        <taxon>Adineta</taxon>
    </lineage>
</organism>
<dbReference type="Pfam" id="PF03828">
    <property type="entry name" value="PAP_assoc"/>
    <property type="match status" value="1"/>
</dbReference>
<dbReference type="SUPFAM" id="SSF81631">
    <property type="entry name" value="PAP/OAS1 substrate-binding domain"/>
    <property type="match status" value="2"/>
</dbReference>
<name>A0A815GQZ1_ADIRI</name>
<reference evidence="10" key="1">
    <citation type="submission" date="2021-02" db="EMBL/GenBank/DDBJ databases">
        <authorList>
            <person name="Nowell W R."/>
        </authorList>
    </citation>
    <scope>NUCLEOTIDE SEQUENCE</scope>
</reference>
<feature type="region of interest" description="Disordered" evidence="6">
    <location>
        <begin position="501"/>
        <end position="524"/>
    </location>
</feature>
<feature type="domain" description="Poly(A) RNA polymerase mitochondrial-like central palm" evidence="9">
    <location>
        <begin position="639"/>
        <end position="773"/>
    </location>
</feature>
<keyword evidence="3" id="KW-0808">Transferase</keyword>
<evidence type="ECO:0000256" key="2">
    <source>
        <dbReference type="ARBA" id="ARBA00001946"/>
    </source>
</evidence>
<dbReference type="InterPro" id="IPR002058">
    <property type="entry name" value="PAP_assoc"/>
</dbReference>
<dbReference type="EMBL" id="CAJNOJ010000256">
    <property type="protein sequence ID" value="CAF1343598.1"/>
    <property type="molecule type" value="Genomic_DNA"/>
</dbReference>
<keyword evidence="5" id="KW-0460">Magnesium</keyword>
<evidence type="ECO:0000256" key="6">
    <source>
        <dbReference type="SAM" id="MobiDB-lite"/>
    </source>
</evidence>
<evidence type="ECO:0000256" key="3">
    <source>
        <dbReference type="ARBA" id="ARBA00022679"/>
    </source>
</evidence>
<dbReference type="GO" id="GO:0005737">
    <property type="term" value="C:cytoplasm"/>
    <property type="evidence" value="ECO:0007669"/>
    <property type="project" value="UniProtKB-SubCell"/>
</dbReference>
<dbReference type="GO" id="GO:0031123">
    <property type="term" value="P:RNA 3'-end processing"/>
    <property type="evidence" value="ECO:0007669"/>
    <property type="project" value="TreeGrafter"/>
</dbReference>
<dbReference type="PANTHER" id="PTHR12271:SF66">
    <property type="entry name" value="TERMINAL URIDYLYLTRANSFERASE TAILOR"/>
    <property type="match status" value="1"/>
</dbReference>
<dbReference type="Pfam" id="PF19088">
    <property type="entry name" value="TUTase"/>
    <property type="match status" value="1"/>
</dbReference>
<dbReference type="GO" id="GO:0016779">
    <property type="term" value="F:nucleotidyltransferase activity"/>
    <property type="evidence" value="ECO:0007669"/>
    <property type="project" value="InterPro"/>
</dbReference>
<dbReference type="Gene3D" id="3.30.460.10">
    <property type="entry name" value="Beta Polymerase, domain 2"/>
    <property type="match status" value="2"/>
</dbReference>
<evidence type="ECO:0000259" key="9">
    <source>
        <dbReference type="Pfam" id="PF22600"/>
    </source>
</evidence>
<dbReference type="PANTHER" id="PTHR12271">
    <property type="entry name" value="POLY A POLYMERASE CID PAP -RELATED"/>
    <property type="match status" value="1"/>
</dbReference>
<feature type="domain" description="Terminal uridylyltransferase 4/7 nucleotidyltransferase" evidence="8">
    <location>
        <begin position="117"/>
        <end position="225"/>
    </location>
</feature>
<dbReference type="InterPro" id="IPR043519">
    <property type="entry name" value="NT_sf"/>
</dbReference>
<evidence type="ECO:0000313" key="10">
    <source>
        <dbReference type="EMBL" id="CAF1343598.1"/>
    </source>
</evidence>
<dbReference type="Pfam" id="PF22600">
    <property type="entry name" value="MTPAP-like_central"/>
    <property type="match status" value="1"/>
</dbReference>
<feature type="compositionally biased region" description="Polar residues" evidence="6">
    <location>
        <begin position="96"/>
        <end position="112"/>
    </location>
</feature>
<dbReference type="AlphaFoldDB" id="A0A815GQZ1"/>
<evidence type="ECO:0000259" key="7">
    <source>
        <dbReference type="Pfam" id="PF03828"/>
    </source>
</evidence>
<feature type="region of interest" description="Disordered" evidence="6">
    <location>
        <begin position="70"/>
        <end position="119"/>
    </location>
</feature>
<feature type="domain" description="PAP-associated" evidence="7">
    <location>
        <begin position="874"/>
        <end position="925"/>
    </location>
</feature>
<dbReference type="Proteomes" id="UP000663852">
    <property type="component" value="Unassembled WGS sequence"/>
</dbReference>
<dbReference type="OrthoDB" id="407432at2759"/>
<dbReference type="InterPro" id="IPR045100">
    <property type="entry name" value="TUT4/7_NTP_transf"/>
</dbReference>
<evidence type="ECO:0000256" key="1">
    <source>
        <dbReference type="ARBA" id="ARBA00001936"/>
    </source>
</evidence>
<comment type="cofactor">
    <cofactor evidence="2">
        <name>Mg(2+)</name>
        <dbReference type="ChEBI" id="CHEBI:18420"/>
    </cofactor>
</comment>
<evidence type="ECO:0000256" key="4">
    <source>
        <dbReference type="ARBA" id="ARBA00022723"/>
    </source>
</evidence>
<feature type="compositionally biased region" description="Basic and acidic residues" evidence="6">
    <location>
        <begin position="501"/>
        <end position="510"/>
    </location>
</feature>
<dbReference type="SUPFAM" id="SSF81301">
    <property type="entry name" value="Nucleotidyltransferase"/>
    <property type="match status" value="1"/>
</dbReference>
<gene>
    <name evidence="10" type="ORF">EDS130_LOCUS32877</name>
</gene>
<protein>
    <submittedName>
        <fullName evidence="10">Uncharacterized protein</fullName>
    </submittedName>
</protein>
<dbReference type="GO" id="GO:0046872">
    <property type="term" value="F:metal ion binding"/>
    <property type="evidence" value="ECO:0007669"/>
    <property type="project" value="UniProtKB-KW"/>
</dbReference>
<dbReference type="InterPro" id="IPR054708">
    <property type="entry name" value="MTPAP-like_central"/>
</dbReference>
<keyword evidence="4" id="KW-0479">Metal-binding</keyword>
<accession>A0A815GQZ1</accession>
<comment type="cofactor">
    <cofactor evidence="1">
        <name>Mn(2+)</name>
        <dbReference type="ChEBI" id="CHEBI:29035"/>
    </cofactor>
</comment>